<dbReference type="Pfam" id="PF05751">
    <property type="entry name" value="FixH"/>
    <property type="match status" value="1"/>
</dbReference>
<feature type="transmembrane region" description="Helical" evidence="1">
    <location>
        <begin position="18"/>
        <end position="42"/>
    </location>
</feature>
<dbReference type="OrthoDB" id="5295180at2"/>
<reference evidence="2 3" key="1">
    <citation type="submission" date="2019-06" db="EMBL/GenBank/DDBJ databases">
        <title>Whole genome sequence for Cellvibrionaceae sp. R142.</title>
        <authorList>
            <person name="Wang G."/>
        </authorList>
    </citation>
    <scope>NUCLEOTIDE SEQUENCE [LARGE SCALE GENOMIC DNA]</scope>
    <source>
        <strain evidence="2 3">R142</strain>
    </source>
</reference>
<name>A0A545U5K0_9GAMM</name>
<evidence type="ECO:0000313" key="3">
    <source>
        <dbReference type="Proteomes" id="UP000319732"/>
    </source>
</evidence>
<keyword evidence="3" id="KW-1185">Reference proteome</keyword>
<dbReference type="PROSITE" id="PS51257">
    <property type="entry name" value="PROKAR_LIPOPROTEIN"/>
    <property type="match status" value="1"/>
</dbReference>
<protein>
    <submittedName>
        <fullName evidence="2">FixH family protein</fullName>
    </submittedName>
</protein>
<keyword evidence="1" id="KW-1133">Transmembrane helix</keyword>
<proteinExistence type="predicted"/>
<keyword evidence="1" id="KW-0812">Transmembrane</keyword>
<evidence type="ECO:0000313" key="2">
    <source>
        <dbReference type="EMBL" id="TQV84748.1"/>
    </source>
</evidence>
<organism evidence="2 3">
    <name type="scientific">Exilibacterium tricleocarpae</name>
    <dbReference type="NCBI Taxonomy" id="2591008"/>
    <lineage>
        <taxon>Bacteria</taxon>
        <taxon>Pseudomonadati</taxon>
        <taxon>Pseudomonadota</taxon>
        <taxon>Gammaproteobacteria</taxon>
        <taxon>Cellvibrionales</taxon>
        <taxon>Cellvibrionaceae</taxon>
        <taxon>Exilibacterium</taxon>
    </lineage>
</organism>
<accession>A0A545U5K0</accession>
<dbReference type="AlphaFoldDB" id="A0A545U5K0"/>
<evidence type="ECO:0000256" key="1">
    <source>
        <dbReference type="SAM" id="Phobius"/>
    </source>
</evidence>
<comment type="caution">
    <text evidence="2">The sequence shown here is derived from an EMBL/GenBank/DDBJ whole genome shotgun (WGS) entry which is preliminary data.</text>
</comment>
<sequence>MYAKDAQPLPRLPWYKEFWAWFILTPLIVVIISCSIMVSLAFRHKDDVVMDNYYKEGRMINQRFEQDQRAAELGLEGTLRFDFSLGEVHLALQAHDDGVLPEDLLLLLDHPAIAGRDKTLRLQSLAPGRYRAELTRSLAHRWYVYVMPVAERAQRSQAQWRLLGELDFDLTDDLVLVPH</sequence>
<dbReference type="RefSeq" id="WP_142902953.1">
    <property type="nucleotide sequence ID" value="NZ_ML660088.1"/>
</dbReference>
<gene>
    <name evidence="2" type="ORF">FKG94_04290</name>
</gene>
<dbReference type="Proteomes" id="UP000319732">
    <property type="component" value="Unassembled WGS sequence"/>
</dbReference>
<dbReference type="EMBL" id="VHSG01000005">
    <property type="protein sequence ID" value="TQV84748.1"/>
    <property type="molecule type" value="Genomic_DNA"/>
</dbReference>
<keyword evidence="1" id="KW-0472">Membrane</keyword>
<dbReference type="InterPro" id="IPR008620">
    <property type="entry name" value="FixH"/>
</dbReference>